<dbReference type="AlphaFoldDB" id="U1PGE5"/>
<dbReference type="Proteomes" id="UP000030649">
    <property type="component" value="Unassembled WGS sequence"/>
</dbReference>
<evidence type="ECO:0000256" key="1">
    <source>
        <dbReference type="SAM" id="MobiDB-lite"/>
    </source>
</evidence>
<feature type="transmembrane region" description="Helical" evidence="2">
    <location>
        <begin position="20"/>
        <end position="40"/>
    </location>
</feature>
<evidence type="ECO:0000313" key="4">
    <source>
        <dbReference type="Proteomes" id="UP000030649"/>
    </source>
</evidence>
<dbReference type="HOGENOM" id="CLU_2353176_0_0_2"/>
<name>U1PGE5_9EURY</name>
<keyword evidence="2" id="KW-0812">Transmembrane</keyword>
<reference evidence="3 4" key="1">
    <citation type="journal article" date="2013" name="PLoS ONE">
        <title>Assembly-driven community genomics of a hypersaline microbial ecosystem.</title>
        <authorList>
            <person name="Podell S."/>
            <person name="Ugalde J.A."/>
            <person name="Narasingarao P."/>
            <person name="Banfield J.F."/>
            <person name="Heidelberg K.B."/>
            <person name="Allen E.E."/>
        </authorList>
    </citation>
    <scope>NUCLEOTIDE SEQUENCE [LARGE SCALE GENOMIC DNA]</scope>
    <source>
        <strain evidence="4">J07HQW1</strain>
    </source>
</reference>
<gene>
    <name evidence="3" type="ORF">J07HQW1_01238</name>
</gene>
<protein>
    <submittedName>
        <fullName evidence="3">Uncharacterized protein</fullName>
    </submittedName>
</protein>
<sequence length="103" mass="11036">MLAQSLIDIWQIILDIGGPFIIPVGFFFAGVVGYLVLLYLGRAGITNTQSDAGGEIAAQHRQRNQLAKVDDDTAEINTPESVHADDHGDDSTTDGDVNAEIPE</sequence>
<proteinExistence type="predicted"/>
<dbReference type="EMBL" id="KE356560">
    <property type="protein sequence ID" value="ERG91206.1"/>
    <property type="molecule type" value="Genomic_DNA"/>
</dbReference>
<evidence type="ECO:0000256" key="2">
    <source>
        <dbReference type="SAM" id="Phobius"/>
    </source>
</evidence>
<keyword evidence="2" id="KW-0472">Membrane</keyword>
<accession>U1PGE5</accession>
<keyword evidence="2" id="KW-1133">Transmembrane helix</keyword>
<evidence type="ECO:0000313" key="3">
    <source>
        <dbReference type="EMBL" id="ERG91206.1"/>
    </source>
</evidence>
<feature type="region of interest" description="Disordered" evidence="1">
    <location>
        <begin position="57"/>
        <end position="103"/>
    </location>
</feature>
<organism evidence="3 4">
    <name type="scientific">Haloquadratum walsbyi J07HQW1</name>
    <dbReference type="NCBI Taxonomy" id="1238424"/>
    <lineage>
        <taxon>Archaea</taxon>
        <taxon>Methanobacteriati</taxon>
        <taxon>Methanobacteriota</taxon>
        <taxon>Stenosarchaea group</taxon>
        <taxon>Halobacteria</taxon>
        <taxon>Halobacteriales</taxon>
        <taxon>Haloferacaceae</taxon>
        <taxon>Haloquadratum</taxon>
    </lineage>
</organism>